<comment type="caution">
    <text evidence="5">The sequence shown here is derived from an EMBL/GenBank/DDBJ whole genome shotgun (WGS) entry which is preliminary data.</text>
</comment>
<evidence type="ECO:0000256" key="3">
    <source>
        <dbReference type="ARBA" id="ARBA00023295"/>
    </source>
</evidence>
<dbReference type="AlphaFoldDB" id="A0A101I2S7"/>
<dbReference type="PANTHER" id="PTHR30480">
    <property type="entry name" value="BETA-HEXOSAMINIDASE-RELATED"/>
    <property type="match status" value="1"/>
</dbReference>
<sequence length="346" mass="40362">MMLIFLILFFLTSENISGYTIKKSDLVTYYDTLSLESKVSQLFIVYTNNFNFSNYYPGGVIPSKNLLKSIYYKKIPFENLLKDFPIPPFVCIDQEGGKVDRLSFIEKTPSLNSIFHNYEKREEILKIMVLNEKKLGINLNLSPVLDLSYQKNSMMRRTDRNILSTTDSIKDFIDTYISLHKSKKILNCIKHFPGYGETFDNSDVVIPKYKGDKKLFEENLDLFYHFFDKVSFVMVANIVYPFLDSVPAVRSKNVVKLVRDKNEKIVIVADDIAAKSNKNPYLVLKESFKSGVDIFILMDDTLFEFMVDSLSFWISKGEIEEKELNEKLFRIFLKKEYLFNTLKKKS</sequence>
<keyword evidence="2 5" id="KW-0378">Hydrolase</keyword>
<name>A0A101I2S7_UNCT6</name>
<comment type="similarity">
    <text evidence="1">Belongs to the glycosyl hydrolase 3 family.</text>
</comment>
<dbReference type="InterPro" id="IPR036962">
    <property type="entry name" value="Glyco_hydro_3_N_sf"/>
</dbReference>
<dbReference type="GO" id="GO:0004553">
    <property type="term" value="F:hydrolase activity, hydrolyzing O-glycosyl compounds"/>
    <property type="evidence" value="ECO:0007669"/>
    <property type="project" value="InterPro"/>
</dbReference>
<dbReference type="Gene3D" id="3.20.20.300">
    <property type="entry name" value="Glycoside hydrolase, family 3, N-terminal domain"/>
    <property type="match status" value="1"/>
</dbReference>
<proteinExistence type="inferred from homology"/>
<evidence type="ECO:0000256" key="1">
    <source>
        <dbReference type="ARBA" id="ARBA00005336"/>
    </source>
</evidence>
<dbReference type="EMBL" id="LGGX01000003">
    <property type="protein sequence ID" value="KUK87706.1"/>
    <property type="molecule type" value="Genomic_DNA"/>
</dbReference>
<dbReference type="InterPro" id="IPR017853">
    <property type="entry name" value="GH"/>
</dbReference>
<protein>
    <submittedName>
        <fullName evidence="5">Glycosyl hydrolase family 3</fullName>
    </submittedName>
</protein>
<dbReference type="PANTHER" id="PTHR30480:SF16">
    <property type="entry name" value="GLYCOSIDE HYDROLASE FAMILY 3 DOMAIN PROTEIN"/>
    <property type="match status" value="1"/>
</dbReference>
<dbReference type="GO" id="GO:0009254">
    <property type="term" value="P:peptidoglycan turnover"/>
    <property type="evidence" value="ECO:0007669"/>
    <property type="project" value="TreeGrafter"/>
</dbReference>
<evidence type="ECO:0000313" key="6">
    <source>
        <dbReference type="Proteomes" id="UP000053467"/>
    </source>
</evidence>
<gene>
    <name evidence="5" type="ORF">XE03_0597</name>
</gene>
<dbReference type="InterPro" id="IPR050226">
    <property type="entry name" value="NagZ_Beta-hexosaminidase"/>
</dbReference>
<evidence type="ECO:0000313" key="5">
    <source>
        <dbReference type="EMBL" id="KUK87706.1"/>
    </source>
</evidence>
<dbReference type="GO" id="GO:0005975">
    <property type="term" value="P:carbohydrate metabolic process"/>
    <property type="evidence" value="ECO:0007669"/>
    <property type="project" value="InterPro"/>
</dbReference>
<feature type="domain" description="Glycoside hydrolase family 3 N-terminal" evidence="4">
    <location>
        <begin position="82"/>
        <end position="331"/>
    </location>
</feature>
<evidence type="ECO:0000259" key="4">
    <source>
        <dbReference type="Pfam" id="PF00933"/>
    </source>
</evidence>
<dbReference type="InterPro" id="IPR001764">
    <property type="entry name" value="Glyco_hydro_3_N"/>
</dbReference>
<dbReference type="Proteomes" id="UP000053467">
    <property type="component" value="Unassembled WGS sequence"/>
</dbReference>
<evidence type="ECO:0000256" key="2">
    <source>
        <dbReference type="ARBA" id="ARBA00022801"/>
    </source>
</evidence>
<dbReference type="SUPFAM" id="SSF51445">
    <property type="entry name" value="(Trans)glycosidases"/>
    <property type="match status" value="1"/>
</dbReference>
<dbReference type="Pfam" id="PF00933">
    <property type="entry name" value="Glyco_hydro_3"/>
    <property type="match status" value="1"/>
</dbReference>
<accession>A0A101I2S7</accession>
<keyword evidence="3" id="KW-0326">Glycosidase</keyword>
<organism evidence="5 6">
    <name type="scientific">candidate division TA06 bacterium 34_109</name>
    <dbReference type="NCBI Taxonomy" id="1635277"/>
    <lineage>
        <taxon>Bacteria</taxon>
        <taxon>Bacteria division TA06</taxon>
    </lineage>
</organism>
<reference evidence="6" key="1">
    <citation type="journal article" date="2015" name="MBio">
        <title>Genome-Resolved Metagenomic Analysis Reveals Roles for Candidate Phyla and Other Microbial Community Members in Biogeochemical Transformations in Oil Reservoirs.</title>
        <authorList>
            <person name="Hu P."/>
            <person name="Tom L."/>
            <person name="Singh A."/>
            <person name="Thomas B.C."/>
            <person name="Baker B.J."/>
            <person name="Piceno Y.M."/>
            <person name="Andersen G.L."/>
            <person name="Banfield J.F."/>
        </authorList>
    </citation>
    <scope>NUCLEOTIDE SEQUENCE [LARGE SCALE GENOMIC DNA]</scope>
</reference>